<evidence type="ECO:0000313" key="6">
    <source>
        <dbReference type="EMBL" id="GLL03978.1"/>
    </source>
</evidence>
<name>A0A9W6KMK1_9ACTN</name>
<evidence type="ECO:0000313" key="7">
    <source>
        <dbReference type="Proteomes" id="UP001143480"/>
    </source>
</evidence>
<keyword evidence="7" id="KW-1185">Reference proteome</keyword>
<evidence type="ECO:0000256" key="3">
    <source>
        <dbReference type="ARBA" id="ARBA00022723"/>
    </source>
</evidence>
<reference evidence="6" key="1">
    <citation type="journal article" date="2014" name="Int. J. Syst. Evol. Microbiol.">
        <title>Complete genome sequence of Corynebacterium casei LMG S-19264T (=DSM 44701T), isolated from a smear-ripened cheese.</title>
        <authorList>
            <consortium name="US DOE Joint Genome Institute (JGI-PGF)"/>
            <person name="Walter F."/>
            <person name="Albersmeier A."/>
            <person name="Kalinowski J."/>
            <person name="Ruckert C."/>
        </authorList>
    </citation>
    <scope>NUCLEOTIDE SEQUENCE</scope>
    <source>
        <strain evidence="6">VKM Ac-1321</strain>
    </source>
</reference>
<keyword evidence="5" id="KW-0560">Oxidoreductase</keyword>
<dbReference type="InterPro" id="IPR036291">
    <property type="entry name" value="NAD(P)-bd_dom_sf"/>
</dbReference>
<dbReference type="InterPro" id="IPR011032">
    <property type="entry name" value="GroES-like_sf"/>
</dbReference>
<dbReference type="PANTHER" id="PTHR43350">
    <property type="entry name" value="NAD-DEPENDENT ALCOHOL DEHYDROGENASE"/>
    <property type="match status" value="1"/>
</dbReference>
<organism evidence="6 7">
    <name type="scientific">Dactylosporangium matsuzakiense</name>
    <dbReference type="NCBI Taxonomy" id="53360"/>
    <lineage>
        <taxon>Bacteria</taxon>
        <taxon>Bacillati</taxon>
        <taxon>Actinomycetota</taxon>
        <taxon>Actinomycetes</taxon>
        <taxon>Micromonosporales</taxon>
        <taxon>Micromonosporaceae</taxon>
        <taxon>Dactylosporangium</taxon>
    </lineage>
</organism>
<dbReference type="Gene3D" id="3.90.180.10">
    <property type="entry name" value="Medium-chain alcohol dehydrogenases, catalytic domain"/>
    <property type="match status" value="2"/>
</dbReference>
<proteinExistence type="inferred from homology"/>
<sequence>MAKAFWTTASGGEIRPVEVPAPGEDEVLVRTLYSGVSRGTETLVFAGAVPPDQHGVMRAPFQDGDFPYPVKYGYLNVGVVAAGPPQLAGRTVFSLYPHQTEYVVPAAAVVPVPDGVPANRAVLAGTVETAVNALWDAAPLIGDRVTVVGAGMVGCSVAALLARLPGAEVELVDTDPARRTVAEALGVPFAHPDAATAGRDLVVHASASERGLQRALELLRPEGTVLELSWYGDRPVTLGLGGAFHSGRLTIRSSQVGTVSPARSGSRTYADRLALALRLLRDPAFDALITGSSPFADLPAVLPRLADGTLPALCHLITYDRS</sequence>
<protein>
    <submittedName>
        <fullName evidence="6">Dehydrogenase</fullName>
    </submittedName>
</protein>
<comment type="caution">
    <text evidence="6">The sequence shown here is derived from an EMBL/GenBank/DDBJ whole genome shotgun (WGS) entry which is preliminary data.</text>
</comment>
<keyword evidence="4" id="KW-0862">Zinc</keyword>
<evidence type="ECO:0000256" key="4">
    <source>
        <dbReference type="ARBA" id="ARBA00022833"/>
    </source>
</evidence>
<keyword evidence="3" id="KW-0479">Metal-binding</keyword>
<gene>
    <name evidence="6" type="ORF">GCM10017581_057240</name>
</gene>
<dbReference type="PANTHER" id="PTHR43350:SF19">
    <property type="entry name" value="D-GULOSIDE 3-DEHYDROGENASE"/>
    <property type="match status" value="1"/>
</dbReference>
<dbReference type="GO" id="GO:0016491">
    <property type="term" value="F:oxidoreductase activity"/>
    <property type="evidence" value="ECO:0007669"/>
    <property type="project" value="UniProtKB-KW"/>
</dbReference>
<dbReference type="AlphaFoldDB" id="A0A9W6KMK1"/>
<comment type="similarity">
    <text evidence="2">Belongs to the zinc-containing alcohol dehydrogenase family.</text>
</comment>
<dbReference type="SUPFAM" id="SSF50129">
    <property type="entry name" value="GroES-like"/>
    <property type="match status" value="1"/>
</dbReference>
<evidence type="ECO:0000256" key="2">
    <source>
        <dbReference type="ARBA" id="ARBA00008072"/>
    </source>
</evidence>
<accession>A0A9W6KMK1</accession>
<dbReference type="GO" id="GO:0046872">
    <property type="term" value="F:metal ion binding"/>
    <property type="evidence" value="ECO:0007669"/>
    <property type="project" value="UniProtKB-KW"/>
</dbReference>
<evidence type="ECO:0000256" key="5">
    <source>
        <dbReference type="ARBA" id="ARBA00023002"/>
    </source>
</evidence>
<reference evidence="6" key="2">
    <citation type="submission" date="2023-01" db="EMBL/GenBank/DDBJ databases">
        <authorList>
            <person name="Sun Q."/>
            <person name="Evtushenko L."/>
        </authorList>
    </citation>
    <scope>NUCLEOTIDE SEQUENCE</scope>
    <source>
        <strain evidence="6">VKM Ac-1321</strain>
    </source>
</reference>
<dbReference type="EMBL" id="BSFP01000039">
    <property type="protein sequence ID" value="GLL03978.1"/>
    <property type="molecule type" value="Genomic_DNA"/>
</dbReference>
<dbReference type="SUPFAM" id="SSF51735">
    <property type="entry name" value="NAD(P)-binding Rossmann-fold domains"/>
    <property type="match status" value="1"/>
</dbReference>
<dbReference type="Gene3D" id="3.40.50.720">
    <property type="entry name" value="NAD(P)-binding Rossmann-like Domain"/>
    <property type="match status" value="1"/>
</dbReference>
<dbReference type="CDD" id="cd08255">
    <property type="entry name" value="2-desacetyl-2-hydroxyethyl_bacteriochlorophyllide_like"/>
    <property type="match status" value="1"/>
</dbReference>
<evidence type="ECO:0000256" key="1">
    <source>
        <dbReference type="ARBA" id="ARBA00001947"/>
    </source>
</evidence>
<dbReference type="Proteomes" id="UP001143480">
    <property type="component" value="Unassembled WGS sequence"/>
</dbReference>
<comment type="cofactor">
    <cofactor evidence="1">
        <name>Zn(2+)</name>
        <dbReference type="ChEBI" id="CHEBI:29105"/>
    </cofactor>
</comment>
<dbReference type="RefSeq" id="WP_379993174.1">
    <property type="nucleotide sequence ID" value="NZ_BAAAXA010000001.1"/>
</dbReference>